<dbReference type="Gene3D" id="1.10.1420.10">
    <property type="match status" value="2"/>
</dbReference>
<dbReference type="InterPro" id="IPR036187">
    <property type="entry name" value="DNA_mismatch_repair_MutS_sf"/>
</dbReference>
<dbReference type="InterPro" id="IPR007695">
    <property type="entry name" value="DNA_mismatch_repair_MutS-lik_N"/>
</dbReference>
<dbReference type="Pfam" id="PF00488">
    <property type="entry name" value="MutS_V"/>
    <property type="match status" value="1"/>
</dbReference>
<evidence type="ECO:0000313" key="15">
    <source>
        <dbReference type="Proteomes" id="UP000823399"/>
    </source>
</evidence>
<feature type="compositionally biased region" description="Basic residues" evidence="12">
    <location>
        <begin position="148"/>
        <end position="162"/>
    </location>
</feature>
<evidence type="ECO:0000256" key="7">
    <source>
        <dbReference type="ARBA" id="ARBA00023204"/>
    </source>
</evidence>
<evidence type="ECO:0000256" key="3">
    <source>
        <dbReference type="ARBA" id="ARBA00022741"/>
    </source>
</evidence>
<dbReference type="Pfam" id="PF05190">
    <property type="entry name" value="MutS_IV"/>
    <property type="match status" value="1"/>
</dbReference>
<dbReference type="AlphaFoldDB" id="A0A9P7FG72"/>
<dbReference type="InterPro" id="IPR045076">
    <property type="entry name" value="MutS"/>
</dbReference>
<evidence type="ECO:0000256" key="4">
    <source>
        <dbReference type="ARBA" id="ARBA00022763"/>
    </source>
</evidence>
<evidence type="ECO:0000256" key="10">
    <source>
        <dbReference type="RuleBase" id="RU003756"/>
    </source>
</evidence>
<comment type="function">
    <text evidence="10">Component of the post-replicative DNA mismatch repair system (MMR).</text>
</comment>
<keyword evidence="4 10" id="KW-0227">DNA damage</keyword>
<dbReference type="NCBIfam" id="NF003810">
    <property type="entry name" value="PRK05399.1"/>
    <property type="match status" value="1"/>
</dbReference>
<feature type="region of interest" description="Disordered" evidence="12">
    <location>
        <begin position="1"/>
        <end position="164"/>
    </location>
</feature>
<dbReference type="SUPFAM" id="SSF48334">
    <property type="entry name" value="DNA repair protein MutS, domain III"/>
    <property type="match status" value="1"/>
</dbReference>
<dbReference type="Gene3D" id="3.40.1170.10">
    <property type="entry name" value="DNA repair protein MutS, domain I"/>
    <property type="match status" value="1"/>
</dbReference>
<evidence type="ECO:0000256" key="1">
    <source>
        <dbReference type="ARBA" id="ARBA00004123"/>
    </source>
</evidence>
<evidence type="ECO:0000256" key="11">
    <source>
        <dbReference type="SAM" id="Coils"/>
    </source>
</evidence>
<comment type="caution">
    <text evidence="14">The sequence shown here is derived from an EMBL/GenBank/DDBJ whole genome shotgun (WGS) entry which is preliminary data.</text>
</comment>
<dbReference type="SMART" id="SM00534">
    <property type="entry name" value="MUTSac"/>
    <property type="match status" value="1"/>
</dbReference>
<keyword evidence="11" id="KW-0175">Coiled coil</keyword>
<feature type="compositionally biased region" description="Polar residues" evidence="12">
    <location>
        <begin position="1"/>
        <end position="24"/>
    </location>
</feature>
<dbReference type="PROSITE" id="PS00486">
    <property type="entry name" value="DNA_MISMATCH_REPAIR_2"/>
    <property type="match status" value="1"/>
</dbReference>
<dbReference type="Gene3D" id="3.40.50.300">
    <property type="entry name" value="P-loop containing nucleotide triphosphate hydrolases"/>
    <property type="match status" value="1"/>
</dbReference>
<feature type="compositionally biased region" description="Basic and acidic residues" evidence="12">
    <location>
        <begin position="75"/>
        <end position="100"/>
    </location>
</feature>
<dbReference type="InterPro" id="IPR007860">
    <property type="entry name" value="DNA_mmatch_repair_MutS_con_dom"/>
</dbReference>
<reference evidence="14" key="1">
    <citation type="journal article" date="2020" name="New Phytol.">
        <title>Comparative genomics reveals dynamic genome evolution in host specialist ectomycorrhizal fungi.</title>
        <authorList>
            <person name="Lofgren L.A."/>
            <person name="Nguyen N.H."/>
            <person name="Vilgalys R."/>
            <person name="Ruytinx J."/>
            <person name="Liao H.L."/>
            <person name="Branco S."/>
            <person name="Kuo A."/>
            <person name="LaButti K."/>
            <person name="Lipzen A."/>
            <person name="Andreopoulos W."/>
            <person name="Pangilinan J."/>
            <person name="Riley R."/>
            <person name="Hundley H."/>
            <person name="Na H."/>
            <person name="Barry K."/>
            <person name="Grigoriev I.V."/>
            <person name="Stajich J.E."/>
            <person name="Kennedy P.G."/>
        </authorList>
    </citation>
    <scope>NUCLEOTIDE SEQUENCE</scope>
    <source>
        <strain evidence="14">FC423</strain>
    </source>
</reference>
<dbReference type="GO" id="GO:0030983">
    <property type="term" value="F:mismatched DNA binding"/>
    <property type="evidence" value="ECO:0007669"/>
    <property type="project" value="InterPro"/>
</dbReference>
<dbReference type="InterPro" id="IPR027417">
    <property type="entry name" value="P-loop_NTPase"/>
</dbReference>
<dbReference type="InterPro" id="IPR000432">
    <property type="entry name" value="DNA_mismatch_repair_MutS_C"/>
</dbReference>
<comment type="subcellular location">
    <subcellularLocation>
        <location evidence="1">Nucleus</location>
    </subcellularLocation>
</comment>
<dbReference type="Pfam" id="PF05192">
    <property type="entry name" value="MutS_III"/>
    <property type="match status" value="1"/>
</dbReference>
<dbReference type="GO" id="GO:0006312">
    <property type="term" value="P:mitotic recombination"/>
    <property type="evidence" value="ECO:0007669"/>
    <property type="project" value="TreeGrafter"/>
</dbReference>
<evidence type="ECO:0000313" key="14">
    <source>
        <dbReference type="EMBL" id="KAG2116698.1"/>
    </source>
</evidence>
<keyword evidence="8" id="KW-0539">Nucleus</keyword>
<feature type="coiled-coil region" evidence="11">
    <location>
        <begin position="642"/>
        <end position="669"/>
    </location>
</feature>
<protein>
    <recommendedName>
        <fullName evidence="9">MutS protein homolog 3</fullName>
    </recommendedName>
</protein>
<dbReference type="InterPro" id="IPR007861">
    <property type="entry name" value="DNA_mismatch_repair_MutS_clamp"/>
</dbReference>
<dbReference type="OrthoDB" id="121051at2759"/>
<dbReference type="GO" id="GO:0140664">
    <property type="term" value="F:ATP-dependent DNA damage sensor activity"/>
    <property type="evidence" value="ECO:0007669"/>
    <property type="project" value="InterPro"/>
</dbReference>
<organism evidence="14 15">
    <name type="scientific">Suillus discolor</name>
    <dbReference type="NCBI Taxonomy" id="1912936"/>
    <lineage>
        <taxon>Eukaryota</taxon>
        <taxon>Fungi</taxon>
        <taxon>Dikarya</taxon>
        <taxon>Basidiomycota</taxon>
        <taxon>Agaricomycotina</taxon>
        <taxon>Agaricomycetes</taxon>
        <taxon>Agaricomycetidae</taxon>
        <taxon>Boletales</taxon>
        <taxon>Suillineae</taxon>
        <taxon>Suillaceae</taxon>
        <taxon>Suillus</taxon>
    </lineage>
</organism>
<dbReference type="GO" id="GO:0005524">
    <property type="term" value="F:ATP binding"/>
    <property type="evidence" value="ECO:0007669"/>
    <property type="project" value="UniProtKB-KW"/>
</dbReference>
<keyword evidence="3 10" id="KW-0547">Nucleotide-binding</keyword>
<dbReference type="PANTHER" id="PTHR11361:SF122">
    <property type="entry name" value="DNA MISMATCH REPAIR PROTEIN MSH3"/>
    <property type="match status" value="1"/>
</dbReference>
<dbReference type="FunFam" id="1.10.1420.10:FF:000004">
    <property type="entry name" value="DNA mismatch repair protein Msh3"/>
    <property type="match status" value="1"/>
</dbReference>
<dbReference type="SUPFAM" id="SSF52540">
    <property type="entry name" value="P-loop containing nucleoside triphosphate hydrolases"/>
    <property type="match status" value="1"/>
</dbReference>
<dbReference type="InterPro" id="IPR036678">
    <property type="entry name" value="MutS_con_dom_sf"/>
</dbReference>
<dbReference type="EMBL" id="JABBWM010000006">
    <property type="protein sequence ID" value="KAG2116698.1"/>
    <property type="molecule type" value="Genomic_DNA"/>
</dbReference>
<dbReference type="SMART" id="SM00533">
    <property type="entry name" value="MUTSd"/>
    <property type="match status" value="1"/>
</dbReference>
<evidence type="ECO:0000256" key="6">
    <source>
        <dbReference type="ARBA" id="ARBA00023125"/>
    </source>
</evidence>
<feature type="domain" description="DNA mismatch repair proteins mutS family" evidence="13">
    <location>
        <begin position="899"/>
        <end position="915"/>
    </location>
</feature>
<name>A0A9P7FG72_9AGAM</name>
<dbReference type="SUPFAM" id="SSF55271">
    <property type="entry name" value="DNA repair protein MutS, domain I"/>
    <property type="match status" value="1"/>
</dbReference>
<proteinExistence type="inferred from homology"/>
<evidence type="ECO:0000259" key="13">
    <source>
        <dbReference type="PROSITE" id="PS00486"/>
    </source>
</evidence>
<sequence>MPQGQPASRRNQPQISSFFVQSSATKKRALVSSHSPIDLTIDDSDSDSGVEKQPPIKKLKSKHPESPTSQWRFDASSRREHSHTTSVQDHKSRSRVDLERILLGTCPRSGHPEDRENSSVDGDSSQDGNDSDPAFTQLRAMFSLPTKGGRKSREKPVVRKTKAAAEVGPSGETYTPYETQALSFIKEHPGTILMIEKGYKFYFHEESAKIASGELGIVAYTKRNLLTASIPVHRKEVHMKKLLSKGHKVGIIEQTETAALKKASENKNTLFERKLTQLYTAATYVDEVGSVDDLDKYSAPPLLCLVESHKLDSAEGDITIGMIAITPSTGDVIWDEFHDTIMRAELETRLVHTRPAELLVPAEGLTKMTQKVLAHFANASHDQRMRTEYFNSALSGSEAFDFITNFYTTKATTSTEELNPDKLLALVAGLPQLVAISLAHSIKYLSTFSIADALLSVKFFTKFTERCHMLLNGNTMTNLEIYQNQTDFTTHGTLMSILDHTSTKFGARLLKNWIGKPLTNKLILNQRIDAVEEIKSSKLPQLVELCRILKRLPDLAKGLCRIQYGKCTCQELASFLSAFETVANAFPEHSEEFHSKLLNDIFSSFPKLKAPIKALLAAIDIKKANSGRKDELWTDPEQFPALDEYKLLIETVKSELDEELKSIRKLLRKPSLAWTTVAGIEYLVEIKKSEDRTVPTNWVVMSATKYLRRYHTPEAKRLIDELSRYKEALNAEANKAFASFLSSIASDHYSIMRDVVNKLSIADCLLSLAHVAHQQGYVRPEFIEEDSLEIVEGRHPMIEALRTDPFVPNTLCIGGDYPRSSVITGPNMGGKSSAVRMVALIAVMAQIGSYVPAKAVRLGLLDGVFSRMGASDELARGRSTFMVEMAQTSDILQRATHKSLVILDELGRGTSTADGMAIADAVLHHLVERVKCKTLFITHYPLVATDLERKFPEEVQNLHMNYTTDIRVNGTRDVTFLYELTPGIALESFGVECGRLAGLPDDILRIASERSELCKTVTEQRTRRSRSVYACHPPPFSLTLLQDTQTYGCHCSCAFNARCNETGRTPNYSTAVYD</sequence>
<dbReference type="InterPro" id="IPR007696">
    <property type="entry name" value="DNA_mismatch_repair_MutS_core"/>
</dbReference>
<dbReference type="InterPro" id="IPR016151">
    <property type="entry name" value="DNA_mismatch_repair_MutS_N"/>
</dbReference>
<keyword evidence="15" id="KW-1185">Reference proteome</keyword>
<dbReference type="Pfam" id="PF05188">
    <property type="entry name" value="MutS_II"/>
    <property type="match status" value="1"/>
</dbReference>
<evidence type="ECO:0000256" key="8">
    <source>
        <dbReference type="ARBA" id="ARBA00023242"/>
    </source>
</evidence>
<dbReference type="GeneID" id="64691611"/>
<evidence type="ECO:0000256" key="5">
    <source>
        <dbReference type="ARBA" id="ARBA00022840"/>
    </source>
</evidence>
<dbReference type="RefSeq" id="XP_041297797.1">
    <property type="nucleotide sequence ID" value="XM_041429352.1"/>
</dbReference>
<dbReference type="PANTHER" id="PTHR11361">
    <property type="entry name" value="DNA MISMATCH REPAIR PROTEIN MUTS FAMILY MEMBER"/>
    <property type="match status" value="1"/>
</dbReference>
<dbReference type="GO" id="GO:0006298">
    <property type="term" value="P:mismatch repair"/>
    <property type="evidence" value="ECO:0007669"/>
    <property type="project" value="InterPro"/>
</dbReference>
<dbReference type="Proteomes" id="UP000823399">
    <property type="component" value="Unassembled WGS sequence"/>
</dbReference>
<dbReference type="Pfam" id="PF01624">
    <property type="entry name" value="MutS_I"/>
    <property type="match status" value="1"/>
</dbReference>
<feature type="compositionally biased region" description="Low complexity" evidence="12">
    <location>
        <begin position="119"/>
        <end position="132"/>
    </location>
</feature>
<evidence type="ECO:0000256" key="2">
    <source>
        <dbReference type="ARBA" id="ARBA00007094"/>
    </source>
</evidence>
<keyword evidence="6 10" id="KW-0238">DNA-binding</keyword>
<dbReference type="GO" id="GO:0005634">
    <property type="term" value="C:nucleus"/>
    <property type="evidence" value="ECO:0007669"/>
    <property type="project" value="UniProtKB-SubCell"/>
</dbReference>
<comment type="similarity">
    <text evidence="2">Belongs to the DNA mismatch repair MutS family. MSH3 subfamily.</text>
</comment>
<dbReference type="Gene3D" id="3.30.420.110">
    <property type="entry name" value="MutS, connector domain"/>
    <property type="match status" value="1"/>
</dbReference>
<keyword evidence="5" id="KW-0067">ATP-binding</keyword>
<evidence type="ECO:0000256" key="12">
    <source>
        <dbReference type="SAM" id="MobiDB-lite"/>
    </source>
</evidence>
<accession>A0A9P7FG72</accession>
<gene>
    <name evidence="14" type="ORF">F5147DRAFT_353211</name>
</gene>
<evidence type="ECO:0000256" key="9">
    <source>
        <dbReference type="ARBA" id="ARBA00029792"/>
    </source>
</evidence>
<keyword evidence="7 10" id="KW-0234">DNA repair</keyword>